<protein>
    <submittedName>
        <fullName evidence="1">Uncharacterized protein</fullName>
    </submittedName>
</protein>
<sequence length="61" mass="7107">MNEKQVKNNRRLRRETIANIVDCISRVDFSSNNTLYVKDECITLAELADDWNKHQQRAGKG</sequence>
<gene>
    <name evidence="1" type="ORF">LCGC14_2947720</name>
</gene>
<accession>A0A0F8XGQ8</accession>
<reference evidence="1" key="1">
    <citation type="journal article" date="2015" name="Nature">
        <title>Complex archaea that bridge the gap between prokaryotes and eukaryotes.</title>
        <authorList>
            <person name="Spang A."/>
            <person name="Saw J.H."/>
            <person name="Jorgensen S.L."/>
            <person name="Zaremba-Niedzwiedzka K."/>
            <person name="Martijn J."/>
            <person name="Lind A.E."/>
            <person name="van Eijk R."/>
            <person name="Schleper C."/>
            <person name="Guy L."/>
            <person name="Ettema T.J."/>
        </authorList>
    </citation>
    <scope>NUCLEOTIDE SEQUENCE</scope>
</reference>
<organism evidence="1">
    <name type="scientific">marine sediment metagenome</name>
    <dbReference type="NCBI Taxonomy" id="412755"/>
    <lineage>
        <taxon>unclassified sequences</taxon>
        <taxon>metagenomes</taxon>
        <taxon>ecological metagenomes</taxon>
    </lineage>
</organism>
<name>A0A0F8XGQ8_9ZZZZ</name>
<proteinExistence type="predicted"/>
<comment type="caution">
    <text evidence="1">The sequence shown here is derived from an EMBL/GenBank/DDBJ whole genome shotgun (WGS) entry which is preliminary data.</text>
</comment>
<dbReference type="AlphaFoldDB" id="A0A0F8XGQ8"/>
<dbReference type="EMBL" id="LAZR01059304">
    <property type="protein sequence ID" value="KKK68073.1"/>
    <property type="molecule type" value="Genomic_DNA"/>
</dbReference>
<evidence type="ECO:0000313" key="1">
    <source>
        <dbReference type="EMBL" id="KKK68073.1"/>
    </source>
</evidence>